<feature type="compositionally biased region" description="Acidic residues" evidence="1">
    <location>
        <begin position="206"/>
        <end position="270"/>
    </location>
</feature>
<evidence type="ECO:0000256" key="1">
    <source>
        <dbReference type="SAM" id="MobiDB-lite"/>
    </source>
</evidence>
<evidence type="ECO:0008006" key="3">
    <source>
        <dbReference type="Google" id="ProtNLM"/>
    </source>
</evidence>
<protein>
    <recommendedName>
        <fullName evidence="3">BTB domain-containing protein</fullName>
    </recommendedName>
</protein>
<sequence length="429" mass="48434">MQEEPGPAERLIGEGAKIAIYFGAMDGGEIGPTVEFVHAEAVHLTCPEFLKRVTKWGIISLPFAPADTINAMVRFFYTGRIPFYDVHKFTLRQDVEEAYDLAIHVYSQAVYSDITKMKDQATEYMTSLFPYMEPTLMLAYTYSVLEPLYPELNFKWVEVQARLVSNYEPNDRLMEVVEAERQADVQRFKESLARRENAWVKINGDGQEEESSEESGEETEVEEATEVESDEAAEGESEVEETEGEATEAEDTEAEETGAETEAGTDDESYDSNGKLRIIGDDGLINLDLANYPPGVYRWTGWHSGDGVASVWPRGDVGRSLTHVILAESIPRIQSIYDLTYLPQANVLFVRIPHRVFMRTQRRRGSAWFQSSTAGICFATTGTDLQSCTSATAWRLKALIFPLLLHLQKTTEILYHFKKMYQSQHVGPL</sequence>
<reference evidence="2" key="1">
    <citation type="journal article" date="2012" name="Mol. Plant Microbe Interact.">
        <title>A highly conserved effector in Fusarium oxysporum is required for full virulence on Arabidopsis.</title>
        <authorList>
            <person name="Thatcher L.F."/>
            <person name="Gardiner D.M."/>
            <person name="Kazan K."/>
            <person name="Manners J."/>
        </authorList>
    </citation>
    <scope>NUCLEOTIDE SEQUENCE [LARGE SCALE GENOMIC DNA]</scope>
    <source>
        <strain evidence="2">Fo5176</strain>
    </source>
</reference>
<proteinExistence type="predicted"/>
<dbReference type="PaxDb" id="5507-FOXG_03551P0"/>
<name>F9FXX2_FUSOF</name>
<gene>
    <name evidence="2" type="ORF">FOXB_11254</name>
</gene>
<dbReference type="AlphaFoldDB" id="F9FXX2"/>
<dbReference type="OrthoDB" id="5062008at2759"/>
<feature type="region of interest" description="Disordered" evidence="1">
    <location>
        <begin position="199"/>
        <end position="274"/>
    </location>
</feature>
<dbReference type="EMBL" id="AFQF01002850">
    <property type="protein sequence ID" value="EGU78228.1"/>
    <property type="molecule type" value="Genomic_DNA"/>
</dbReference>
<accession>F9FXX2</accession>
<evidence type="ECO:0000313" key="2">
    <source>
        <dbReference type="EMBL" id="EGU78228.1"/>
    </source>
</evidence>
<organism evidence="2">
    <name type="scientific">Fusarium oxysporum (strain Fo5176)</name>
    <name type="common">Fusarium vascular wilt</name>
    <dbReference type="NCBI Taxonomy" id="660025"/>
    <lineage>
        <taxon>Eukaryota</taxon>
        <taxon>Fungi</taxon>
        <taxon>Dikarya</taxon>
        <taxon>Ascomycota</taxon>
        <taxon>Pezizomycotina</taxon>
        <taxon>Sordariomycetes</taxon>
        <taxon>Hypocreomycetidae</taxon>
        <taxon>Hypocreales</taxon>
        <taxon>Nectriaceae</taxon>
        <taxon>Fusarium</taxon>
        <taxon>Fusarium oxysporum species complex</taxon>
    </lineage>
</organism>
<comment type="caution">
    <text evidence="2">The sequence shown here is derived from an EMBL/GenBank/DDBJ whole genome shotgun (WGS) entry which is preliminary data.</text>
</comment>